<protein>
    <submittedName>
        <fullName evidence="1">Uncharacterized protein</fullName>
    </submittedName>
</protein>
<organism evidence="1 2">
    <name type="scientific">Hamiltosporidium tvaerminnensis</name>
    <dbReference type="NCBI Taxonomy" id="1176355"/>
    <lineage>
        <taxon>Eukaryota</taxon>
        <taxon>Fungi</taxon>
        <taxon>Fungi incertae sedis</taxon>
        <taxon>Microsporidia</taxon>
        <taxon>Dubosqiidae</taxon>
        <taxon>Hamiltosporidium</taxon>
    </lineage>
</organism>
<dbReference type="Proteomes" id="UP000292282">
    <property type="component" value="Unassembled WGS sequence"/>
</dbReference>
<comment type="caution">
    <text evidence="1">The sequence shown here is derived from an EMBL/GenBank/DDBJ whole genome shotgun (WGS) entry which is preliminary data.</text>
</comment>
<evidence type="ECO:0000313" key="1">
    <source>
        <dbReference type="EMBL" id="TBU20668.1"/>
    </source>
</evidence>
<evidence type="ECO:0000313" key="2">
    <source>
        <dbReference type="Proteomes" id="UP000292282"/>
    </source>
</evidence>
<reference evidence="1 2" key="1">
    <citation type="submission" date="2017-12" db="EMBL/GenBank/DDBJ databases">
        <authorList>
            <person name="Pombert J.-F."/>
            <person name="Haag K.L."/>
            <person name="Ebert D."/>
        </authorList>
    </citation>
    <scope>NUCLEOTIDE SEQUENCE [LARGE SCALE GENOMIC DNA]</scope>
    <source>
        <strain evidence="1">IL-G-3</strain>
    </source>
</reference>
<sequence>MQRTPIPSTVEFKSEHMLQLLDCLEKHKDTSTRRAAILKVENNNKTHLSPIKNFLKIKYGLEEEVTKKKLEEAQLANLYNEIKNRKLHSKLYNARNNELVSVNDSSRCLKKGSVKLRMCQHCNQSRKTVDHLATRCEKMLVVRCIHLILLNKYKFWSLKRIRSHSVQEILDNEYAEIRVVTRIKTDVKIRCNRQDIYILDKKHNRITLIELRKYDLLANELGFVYKCSVEIIPYVMTWDGIVTKYYKTYVRRLQIPMNVEAYIQFIVLKKTRASLSVILRAEMHKQPIPPLKQVENEEDDEPTTNTNEELEFKKEIEVVKMVEIIM</sequence>
<dbReference type="VEuPathDB" id="MicrosporidiaDB:CWI38_0037p0020"/>
<dbReference type="EMBL" id="PITK01000037">
    <property type="protein sequence ID" value="TBU20668.1"/>
    <property type="molecule type" value="Genomic_DNA"/>
</dbReference>
<dbReference type="AlphaFoldDB" id="A0A4Q9M3T0"/>
<gene>
    <name evidence="1" type="ORF">CWI38_0037p0020</name>
</gene>
<proteinExistence type="predicted"/>
<keyword evidence="2" id="KW-1185">Reference proteome</keyword>
<name>A0A4Q9M3T0_9MICR</name>
<accession>A0A4Q9M3T0</accession>